<dbReference type="SUPFAM" id="SSF52540">
    <property type="entry name" value="P-loop containing nucleoside triphosphate hydrolases"/>
    <property type="match status" value="1"/>
</dbReference>
<evidence type="ECO:0000259" key="4">
    <source>
        <dbReference type="Pfam" id="PF23232"/>
    </source>
</evidence>
<feature type="domain" description="DUF7025" evidence="3">
    <location>
        <begin position="322"/>
        <end position="424"/>
    </location>
</feature>
<accession>A0AAE0JIQ5</accession>
<evidence type="ECO:0000259" key="3">
    <source>
        <dbReference type="Pfam" id="PF22942"/>
    </source>
</evidence>
<comment type="caution">
    <text evidence="5">The sequence shown here is derived from an EMBL/GenBank/DDBJ whole genome shotgun (WGS) entry which is preliminary data.</text>
</comment>
<feature type="domain" description="ATPase AAA-type core" evidence="2">
    <location>
        <begin position="664"/>
        <end position="774"/>
    </location>
</feature>
<feature type="region of interest" description="Disordered" evidence="1">
    <location>
        <begin position="133"/>
        <end position="155"/>
    </location>
</feature>
<protein>
    <submittedName>
        <fullName evidence="5">P-loop containing nucleoside triphosphate hydrolase protein</fullName>
    </submittedName>
</protein>
<dbReference type="AlphaFoldDB" id="A0AAE0JIQ5"/>
<dbReference type="PANTHER" id="PTHR46411">
    <property type="entry name" value="FAMILY ATPASE, PUTATIVE-RELATED"/>
    <property type="match status" value="1"/>
</dbReference>
<feature type="compositionally biased region" description="Polar residues" evidence="1">
    <location>
        <begin position="51"/>
        <end position="61"/>
    </location>
</feature>
<dbReference type="InterPro" id="IPR056599">
    <property type="entry name" value="AAA_lid_fung"/>
</dbReference>
<dbReference type="EMBL" id="JAUEPP010000003">
    <property type="protein sequence ID" value="KAK3348512.1"/>
    <property type="molecule type" value="Genomic_DNA"/>
</dbReference>
<dbReference type="GO" id="GO:0005524">
    <property type="term" value="F:ATP binding"/>
    <property type="evidence" value="ECO:0007669"/>
    <property type="project" value="InterPro"/>
</dbReference>
<feature type="region of interest" description="Disordered" evidence="1">
    <location>
        <begin position="487"/>
        <end position="518"/>
    </location>
</feature>
<reference evidence="5" key="1">
    <citation type="journal article" date="2023" name="Mol. Phylogenet. Evol.">
        <title>Genome-scale phylogeny and comparative genomics of the fungal order Sordariales.</title>
        <authorList>
            <person name="Hensen N."/>
            <person name="Bonometti L."/>
            <person name="Westerberg I."/>
            <person name="Brannstrom I.O."/>
            <person name="Guillou S."/>
            <person name="Cros-Aarteil S."/>
            <person name="Calhoun S."/>
            <person name="Haridas S."/>
            <person name="Kuo A."/>
            <person name="Mondo S."/>
            <person name="Pangilinan J."/>
            <person name="Riley R."/>
            <person name="LaButti K."/>
            <person name="Andreopoulos B."/>
            <person name="Lipzen A."/>
            <person name="Chen C."/>
            <person name="Yan M."/>
            <person name="Daum C."/>
            <person name="Ng V."/>
            <person name="Clum A."/>
            <person name="Steindorff A."/>
            <person name="Ohm R.A."/>
            <person name="Martin F."/>
            <person name="Silar P."/>
            <person name="Natvig D.O."/>
            <person name="Lalanne C."/>
            <person name="Gautier V."/>
            <person name="Ament-Velasquez S.L."/>
            <person name="Kruys A."/>
            <person name="Hutchinson M.I."/>
            <person name="Powell A.J."/>
            <person name="Barry K."/>
            <person name="Miller A.N."/>
            <person name="Grigoriev I.V."/>
            <person name="Debuchy R."/>
            <person name="Gladieux P."/>
            <person name="Hiltunen Thoren M."/>
            <person name="Johannesson H."/>
        </authorList>
    </citation>
    <scope>NUCLEOTIDE SEQUENCE</scope>
    <source>
        <strain evidence="5">CBS 560.94</strain>
    </source>
</reference>
<dbReference type="InterPro" id="IPR003959">
    <property type="entry name" value="ATPase_AAA_core"/>
</dbReference>
<feature type="compositionally biased region" description="Low complexity" evidence="1">
    <location>
        <begin position="62"/>
        <end position="74"/>
    </location>
</feature>
<dbReference type="InterPro" id="IPR054289">
    <property type="entry name" value="DUF7025"/>
</dbReference>
<dbReference type="GO" id="GO:0016887">
    <property type="term" value="F:ATP hydrolysis activity"/>
    <property type="evidence" value="ECO:0007669"/>
    <property type="project" value="InterPro"/>
</dbReference>
<reference evidence="5" key="2">
    <citation type="submission" date="2023-06" db="EMBL/GenBank/DDBJ databases">
        <authorList>
            <consortium name="Lawrence Berkeley National Laboratory"/>
            <person name="Haridas S."/>
            <person name="Hensen N."/>
            <person name="Bonometti L."/>
            <person name="Westerberg I."/>
            <person name="Brannstrom I.O."/>
            <person name="Guillou S."/>
            <person name="Cros-Aarteil S."/>
            <person name="Calhoun S."/>
            <person name="Kuo A."/>
            <person name="Mondo S."/>
            <person name="Pangilinan J."/>
            <person name="Riley R."/>
            <person name="Labutti K."/>
            <person name="Andreopoulos B."/>
            <person name="Lipzen A."/>
            <person name="Chen C."/>
            <person name="Yanf M."/>
            <person name="Daum C."/>
            <person name="Ng V."/>
            <person name="Clum A."/>
            <person name="Steindorff A."/>
            <person name="Ohm R."/>
            <person name="Martin F."/>
            <person name="Silar P."/>
            <person name="Natvig D."/>
            <person name="Lalanne C."/>
            <person name="Gautier V."/>
            <person name="Ament-Velasquez S.L."/>
            <person name="Kruys A."/>
            <person name="Hutchinson M.I."/>
            <person name="Powell A.J."/>
            <person name="Barry K."/>
            <person name="Miller A.N."/>
            <person name="Grigoriev I.V."/>
            <person name="Debuchy R."/>
            <person name="Gladieux P."/>
            <person name="Thoren M.H."/>
            <person name="Johannesson H."/>
        </authorList>
    </citation>
    <scope>NUCLEOTIDE SEQUENCE</scope>
    <source>
        <strain evidence="5">CBS 560.94</strain>
    </source>
</reference>
<dbReference type="Proteomes" id="UP001278500">
    <property type="component" value="Unassembled WGS sequence"/>
</dbReference>
<proteinExistence type="predicted"/>
<feature type="region of interest" description="Disordered" evidence="1">
    <location>
        <begin position="1"/>
        <end position="94"/>
    </location>
</feature>
<dbReference type="Gene3D" id="3.40.50.300">
    <property type="entry name" value="P-loop containing nucleotide triphosphate hydrolases"/>
    <property type="match status" value="1"/>
</dbReference>
<dbReference type="Pfam" id="PF00004">
    <property type="entry name" value="AAA"/>
    <property type="match status" value="1"/>
</dbReference>
<evidence type="ECO:0000313" key="5">
    <source>
        <dbReference type="EMBL" id="KAK3348512.1"/>
    </source>
</evidence>
<dbReference type="GeneID" id="87865371"/>
<feature type="domain" description="AAA+ ATPase lid" evidence="4">
    <location>
        <begin position="778"/>
        <end position="866"/>
    </location>
</feature>
<keyword evidence="5" id="KW-0378">Hydrolase</keyword>
<evidence type="ECO:0000256" key="1">
    <source>
        <dbReference type="SAM" id="MobiDB-lite"/>
    </source>
</evidence>
<organism evidence="5 6">
    <name type="scientific">Neurospora tetraspora</name>
    <dbReference type="NCBI Taxonomy" id="94610"/>
    <lineage>
        <taxon>Eukaryota</taxon>
        <taxon>Fungi</taxon>
        <taxon>Dikarya</taxon>
        <taxon>Ascomycota</taxon>
        <taxon>Pezizomycotina</taxon>
        <taxon>Sordariomycetes</taxon>
        <taxon>Sordariomycetidae</taxon>
        <taxon>Sordariales</taxon>
        <taxon>Sordariaceae</taxon>
        <taxon>Neurospora</taxon>
    </lineage>
</organism>
<dbReference type="Pfam" id="PF23232">
    <property type="entry name" value="AAA_lid_13"/>
    <property type="match status" value="1"/>
</dbReference>
<dbReference type="PANTHER" id="PTHR46411:SF4">
    <property type="entry name" value="AAA+ ATPASE DOMAIN-CONTAINING PROTEIN"/>
    <property type="match status" value="1"/>
</dbReference>
<dbReference type="Pfam" id="PF22942">
    <property type="entry name" value="DUF7025"/>
    <property type="match status" value="1"/>
</dbReference>
<dbReference type="InterPro" id="IPR027417">
    <property type="entry name" value="P-loop_NTPase"/>
</dbReference>
<feature type="compositionally biased region" description="Low complexity" evidence="1">
    <location>
        <begin position="1"/>
        <end position="17"/>
    </location>
</feature>
<gene>
    <name evidence="5" type="ORF">B0H65DRAFT_508388</name>
</gene>
<name>A0AAE0JIQ5_9PEZI</name>
<evidence type="ECO:0000259" key="2">
    <source>
        <dbReference type="Pfam" id="PF00004"/>
    </source>
</evidence>
<dbReference type="RefSeq" id="XP_062683594.1">
    <property type="nucleotide sequence ID" value="XM_062828217.1"/>
</dbReference>
<feature type="compositionally biased region" description="Polar residues" evidence="1">
    <location>
        <begin position="75"/>
        <end position="90"/>
    </location>
</feature>
<evidence type="ECO:0000313" key="6">
    <source>
        <dbReference type="Proteomes" id="UP001278500"/>
    </source>
</evidence>
<sequence length="885" mass="100597">MGVGGSNDTTTVSDSTSLPKEGLITPAPPTGYSSPNSGEAGALPPLPKAVATSQETPFRESTNTTTATDNTNKTSQESSLANSESVSGSEASDERWTAEGSIDLYCKRTGQSHAVLTSFGFWNCPKCDQSLRPPPFKKDDKSNSSSGKTQSAQSESDNFSYYVRYVDEEHQPICSEQWQGPFDLNEARKGVLSQIKTKPTLRVETVLETSILANKHRDYWEIEQIKKDGILDNPLVDVAVGRILVTVIDPKAGPYYPSRDLQGRTLELGRHNDLVWLHLDGFERYIEQPDEDNVTRLAKPHLRRLLALVENINGQGVADEKARHARGMCTYDMVWLLYKPGITVYLESHGSLAAFVIIDCEYHDARTEILEDRIVTLPRGWTVGLWNLDYDGSYVGRRARGVYLPPFEGERRITDLNIIPSKYKDEEDGGKLREALIKDGKRWFELLRGKQVSYSGRLLDDRKREFQGRVYVDTASYYNIESASLASNASQNGDDTAETDKGRKKKESSREATFHRPPVLGDIDDMGRGLAKCPCEECHGFRPHPPPRFPWTDYDLLNPHKLEVSDLRLPSHVPDPEHRYLLCNRRLFGFDLRSRNWLMVDARFCKDLKRNTTAINTLVLQEETKNMIKALIQKYSGDAKGPGAPAAAWRADHIENKGEGQIFLLHGSPGVGKTFYTGRPLLSLTCADIGTEDVSMEKRLLKWFQLAEKWGAVMLIDEADVFLEKRVTADLKRNSLVSVFLRCVEYYRGVLFLTTNRVGQFDDAFMSRIHVVIHYKSLTPQDRKKIWRQFFKKLSSERTDFRITRRAQDYVLEDRDITSMPWNGREIRNEDKDENDVPTLDQEDFEEVCNMMIKFKDYLKDLHGKDEDERAHNEFSRGPAFGLDD</sequence>
<keyword evidence="6" id="KW-1185">Reference proteome</keyword>